<dbReference type="Gene3D" id="3.30.930.10">
    <property type="entry name" value="Bira Bifunctional Protein, Domain 2"/>
    <property type="match status" value="1"/>
</dbReference>
<reference evidence="3 4" key="1">
    <citation type="journal article" date="2012" name="J. Bacteriol.">
        <title>Complete Genome Sequence of Flavobacterium indicum GPSTA100-9T, Isolated from Warm Spring Water.</title>
        <authorList>
            <person name="Barbier P."/>
            <person name="Houel A."/>
            <person name="Loux V."/>
            <person name="Poulain J."/>
            <person name="Bernardet J.F."/>
            <person name="Touchon M."/>
            <person name="Duchaud E."/>
        </authorList>
    </citation>
    <scope>NUCLEOTIDE SEQUENCE [LARGE SCALE GENOMIC DNA]</scope>
    <source>
        <strain evidence="4">DSM 17447 / CIP 109464 / GPTSA100-9</strain>
    </source>
</reference>
<evidence type="ECO:0000313" key="3">
    <source>
        <dbReference type="EMBL" id="CCG53943.1"/>
    </source>
</evidence>
<reference evidence="4" key="2">
    <citation type="submission" date="2012-03" db="EMBL/GenBank/DDBJ databases">
        <title>Complete genome sequence of Flavobacterium indicum GPTSA100-9T, isolated from warm spring water.</title>
        <authorList>
            <person name="Barbier P."/>
            <person name="Houel A."/>
            <person name="Loux V."/>
            <person name="Poulain J."/>
            <person name="Bernardet J.-F."/>
            <person name="Touchon M."/>
            <person name="Duchaud E."/>
        </authorList>
    </citation>
    <scope>NUCLEOTIDE SEQUENCE [LARGE SCALE GENOMIC DNA]</scope>
    <source>
        <strain evidence="4">DSM 17447 / CIP 109464 / GPTSA100-9</strain>
    </source>
</reference>
<dbReference type="NCBIfam" id="TIGR00121">
    <property type="entry name" value="birA_ligase"/>
    <property type="match status" value="1"/>
</dbReference>
<dbReference type="PANTHER" id="PTHR12835">
    <property type="entry name" value="BIOTIN PROTEIN LIGASE"/>
    <property type="match status" value="1"/>
</dbReference>
<dbReference type="EC" id="6.3.4.15" evidence="3"/>
<proteinExistence type="predicted"/>
<evidence type="ECO:0000313" key="4">
    <source>
        <dbReference type="Proteomes" id="UP000007599"/>
    </source>
</evidence>
<dbReference type="InterPro" id="IPR004143">
    <property type="entry name" value="BPL_LPL_catalytic"/>
</dbReference>
<dbReference type="RefSeq" id="WP_014389061.1">
    <property type="nucleotide sequence ID" value="NC_017025.1"/>
</dbReference>
<dbReference type="InterPro" id="IPR045864">
    <property type="entry name" value="aa-tRNA-synth_II/BPL/LPL"/>
</dbReference>
<accession>H8XVH9</accession>
<gene>
    <name evidence="3" type="primary">birA</name>
    <name evidence="3" type="ordered locus">KQS_10070</name>
</gene>
<dbReference type="eggNOG" id="COG0340">
    <property type="taxonomic scope" value="Bacteria"/>
</dbReference>
<dbReference type="PANTHER" id="PTHR12835:SF5">
    <property type="entry name" value="BIOTIN--PROTEIN LIGASE"/>
    <property type="match status" value="1"/>
</dbReference>
<keyword evidence="1 3" id="KW-0436">Ligase</keyword>
<dbReference type="GO" id="GO:0004077">
    <property type="term" value="F:biotin--[biotin carboxyl-carrier protein] ligase activity"/>
    <property type="evidence" value="ECO:0007669"/>
    <property type="project" value="UniProtKB-EC"/>
</dbReference>
<organism evidence="3 4">
    <name type="scientific">Flavobacterium indicum (strain DSM 17447 / CIP 109464 / GPTSA100-9)</name>
    <dbReference type="NCBI Taxonomy" id="1094466"/>
    <lineage>
        <taxon>Bacteria</taxon>
        <taxon>Pseudomonadati</taxon>
        <taxon>Bacteroidota</taxon>
        <taxon>Flavobacteriia</taxon>
        <taxon>Flavobacteriales</taxon>
        <taxon>Flavobacteriaceae</taxon>
        <taxon>Flavobacterium</taxon>
    </lineage>
</organism>
<dbReference type="Proteomes" id="UP000007599">
    <property type="component" value="Chromosome I"/>
</dbReference>
<dbReference type="PATRIC" id="fig|1094466.5.peg.1977"/>
<keyword evidence="4" id="KW-1185">Reference proteome</keyword>
<dbReference type="SUPFAM" id="SSF55681">
    <property type="entry name" value="Class II aaRS and biotin synthetases"/>
    <property type="match status" value="1"/>
</dbReference>
<feature type="domain" description="BPL/LPL catalytic" evidence="2">
    <location>
        <begin position="1"/>
        <end position="177"/>
    </location>
</feature>
<name>H8XVH9_FLAIG</name>
<evidence type="ECO:0000256" key="1">
    <source>
        <dbReference type="ARBA" id="ARBA00022598"/>
    </source>
</evidence>
<sequence>MHIIKLNAIDSTNSYLKQLSVQHYLENLTVVLAENQTAGRGQRGAEWHVEPGKNLTFSVLVKNVLRDFEEVFNLNVIVAVTLHQAFYNLKLTNLAIKWPNDILSEKKKIAGILIENQIKSDGEIVSIIGIGINVNQSNFENLPQASSFFNLTQKEWDTELILTTFLKLFQHNINKYNSEGAHFFWDYYQKALFRKNIPSVFENLNGVKFMGKIIRVTPLGLLEVELENDTFELFSIKDVKLLY</sequence>
<dbReference type="InterPro" id="IPR004408">
    <property type="entry name" value="Biotin_CoA_COase_ligase"/>
</dbReference>
<dbReference type="EMBL" id="HE774682">
    <property type="protein sequence ID" value="CCG53943.1"/>
    <property type="molecule type" value="Genomic_DNA"/>
</dbReference>
<dbReference type="STRING" id="1094466.KQS_10070"/>
<dbReference type="HOGENOM" id="CLU_051096_3_1_10"/>
<dbReference type="Pfam" id="PF03099">
    <property type="entry name" value="BPL_LplA_LipB"/>
    <property type="match status" value="1"/>
</dbReference>
<dbReference type="AlphaFoldDB" id="H8XVH9"/>
<protein>
    <submittedName>
        <fullName evidence="3">Probable biotin--[acetyl-CoA-carboxylase] ligase</fullName>
        <ecNumber evidence="3">6.3.4.15</ecNumber>
    </submittedName>
</protein>
<dbReference type="GO" id="GO:0005737">
    <property type="term" value="C:cytoplasm"/>
    <property type="evidence" value="ECO:0007669"/>
    <property type="project" value="TreeGrafter"/>
</dbReference>
<dbReference type="OrthoDB" id="9807064at2"/>
<dbReference type="PROSITE" id="PS51733">
    <property type="entry name" value="BPL_LPL_CATALYTIC"/>
    <property type="match status" value="1"/>
</dbReference>
<dbReference type="CDD" id="cd16442">
    <property type="entry name" value="BPL"/>
    <property type="match status" value="1"/>
</dbReference>
<evidence type="ECO:0000259" key="2">
    <source>
        <dbReference type="PROSITE" id="PS51733"/>
    </source>
</evidence>
<dbReference type="KEGG" id="fin:KQS_10070"/>